<keyword evidence="6" id="KW-0943">RNA-mediated gene silencing</keyword>
<dbReference type="Pfam" id="PF02171">
    <property type="entry name" value="Piwi"/>
    <property type="match status" value="1"/>
</dbReference>
<dbReference type="GO" id="GO:0031047">
    <property type="term" value="P:regulatory ncRNA-mediated gene silencing"/>
    <property type="evidence" value="ECO:0007669"/>
    <property type="project" value="UniProtKB-KW"/>
</dbReference>
<evidence type="ECO:0000256" key="6">
    <source>
        <dbReference type="ARBA" id="ARBA00023158"/>
    </source>
</evidence>
<keyword evidence="12" id="KW-1185">Reference proteome</keyword>
<dbReference type="SUPFAM" id="SSF53098">
    <property type="entry name" value="Ribonuclease H-like"/>
    <property type="match status" value="1"/>
</dbReference>
<evidence type="ECO:0000256" key="2">
    <source>
        <dbReference type="ARBA" id="ARBA00022473"/>
    </source>
</evidence>
<feature type="compositionally biased region" description="Basic and acidic residues" evidence="8">
    <location>
        <begin position="12"/>
        <end position="25"/>
    </location>
</feature>
<gene>
    <name evidence="11" type="ORF">OXX778_LOCUS1927</name>
</gene>
<dbReference type="Pfam" id="PF08699">
    <property type="entry name" value="ArgoL1"/>
    <property type="match status" value="1"/>
</dbReference>
<feature type="compositionally biased region" description="Basic and acidic residues" evidence="8">
    <location>
        <begin position="98"/>
        <end position="116"/>
    </location>
</feature>
<evidence type="ECO:0000256" key="7">
    <source>
        <dbReference type="ARBA" id="ARBA00038291"/>
    </source>
</evidence>
<dbReference type="Pfam" id="PF02170">
    <property type="entry name" value="PAZ"/>
    <property type="match status" value="1"/>
</dbReference>
<keyword evidence="3" id="KW-0963">Cytoplasm</keyword>
<evidence type="ECO:0000256" key="1">
    <source>
        <dbReference type="ARBA" id="ARBA00004496"/>
    </source>
</evidence>
<dbReference type="PANTHER" id="PTHR22891">
    <property type="entry name" value="EUKARYOTIC TRANSLATION INITIATION FACTOR 2C"/>
    <property type="match status" value="1"/>
</dbReference>
<comment type="subcellular location">
    <subcellularLocation>
        <location evidence="1">Cytoplasm</location>
    </subcellularLocation>
</comment>
<dbReference type="PROSITE" id="PS50822">
    <property type="entry name" value="PIWI"/>
    <property type="match status" value="1"/>
</dbReference>
<keyword evidence="2" id="KW-0217">Developmental protein</keyword>
<organism evidence="11 12">
    <name type="scientific">Brachionus calyciflorus</name>
    <dbReference type="NCBI Taxonomy" id="104777"/>
    <lineage>
        <taxon>Eukaryota</taxon>
        <taxon>Metazoa</taxon>
        <taxon>Spiralia</taxon>
        <taxon>Gnathifera</taxon>
        <taxon>Rotifera</taxon>
        <taxon>Eurotatoria</taxon>
        <taxon>Monogononta</taxon>
        <taxon>Pseudotrocha</taxon>
        <taxon>Ploima</taxon>
        <taxon>Brachionidae</taxon>
        <taxon>Brachionus</taxon>
    </lineage>
</organism>
<feature type="compositionally biased region" description="Polar residues" evidence="8">
    <location>
        <begin position="31"/>
        <end position="40"/>
    </location>
</feature>
<dbReference type="CDD" id="cd02845">
    <property type="entry name" value="PAZ_piwi_like"/>
    <property type="match status" value="1"/>
</dbReference>
<name>A0A813MAV1_9BILA</name>
<dbReference type="SMART" id="SM00949">
    <property type="entry name" value="PAZ"/>
    <property type="match status" value="1"/>
</dbReference>
<evidence type="ECO:0000256" key="5">
    <source>
        <dbReference type="ARBA" id="ARBA00022884"/>
    </source>
</evidence>
<dbReference type="Gene3D" id="3.30.420.10">
    <property type="entry name" value="Ribonuclease H-like superfamily/Ribonuclease H"/>
    <property type="match status" value="1"/>
</dbReference>
<evidence type="ECO:0000313" key="12">
    <source>
        <dbReference type="Proteomes" id="UP000663879"/>
    </source>
</evidence>
<evidence type="ECO:0000259" key="9">
    <source>
        <dbReference type="PROSITE" id="PS50821"/>
    </source>
</evidence>
<comment type="similarity">
    <text evidence="7">Belongs to the argonaute family. Piwi subfamily.</text>
</comment>
<dbReference type="Pfam" id="PF23278">
    <property type="entry name" value="Piwi_N"/>
    <property type="match status" value="1"/>
</dbReference>
<sequence>MAGRGRGLLQSLKEKKEEKPPEVEKPASVSPPLQRSTLATEPQIPKRPMGRGGLSSLLKPTATPGPLVTERATVVLEESSQFENASMVQEIMSRPPRRSPELAAEKAPEPPKEEAKPSILLPRGRGILASKLTKPVSKPGEEPVPRPEPIPAPVPPPVSAPERPAKSPELKKEVTQITSKLTSVELVDEIIIKPVEKKSDSGSVDRATRSSESTSTKYVSIATVSSKAAEELKVEEIQRKSPVRKMGSAGVAEPFSTNYVRLKCKNKGVYQYVVHYDPPCDSVYTRSRLLGQIRDVIGPVRLFDGFTLFLPVLLPEKISSHESERNGVKYKLRIQLTKILPPENVPPNVFNIIFKNIMKELKMSRIGQHYFSPTRQVNIANQGLQVWPGYTTAVHDYEDGLYLVIDVAHKVLRTQTCLQIMQDLQNKYRGGVEEFKEAVFNAICGTVVLTKYNNRTYKIDDILWDDSPETTFNYHNGETISYIDYYKKHYDIEIKDKKQPLLFHRVKAKEKQQGNKIEVICLIPELCFVTGLSEDMRNDFNLKKDMAAFTRLSADKRYQQLEDLVYEIKRNENAYKYLLDWGLELDDGLHTMEGRVLPPEKIMFKTKSVETDARADWTRAACNEPCVSTVNINEWICVYPIAKENIVEKFFKIATDCGARFGVRLDSPITVGLSNDKADTYYNEIKKYLKSHIQMVVIIFPMLSDTRYQRVKKLCCIENPVPSQCIQLKTINKPEDKLRSIAQKIVLQMNVKLGGEIWRTSMPMKRIMICGIDVYHKVEKRYNSIAGFVSSLNEEQTRWYSKVCFQMVGQELTDTLKSAFLQAIKKYREVNNFLPDKIFIFRDGVSEGQIPVVSEHEVEQLRSVFTEDYKPQLAVIVVQKRISTRVFACDQRSNKIVNPAPGAIIDYSVTSRQLYDFYLVSQHVGQGTVTPTHYIVAYDDTMIKPDYLQRLAYKMTHMYYNWTGTIRVPAPCQYAHKLAFLTGQYLQEEASEELCNRLFYL</sequence>
<dbReference type="AlphaFoldDB" id="A0A813MAV1"/>
<accession>A0A813MAV1</accession>
<dbReference type="EMBL" id="CAJNOC010000136">
    <property type="protein sequence ID" value="CAF0718229.1"/>
    <property type="molecule type" value="Genomic_DNA"/>
</dbReference>
<dbReference type="InterPro" id="IPR036085">
    <property type="entry name" value="PAZ_dom_sf"/>
</dbReference>
<dbReference type="SUPFAM" id="SSF101690">
    <property type="entry name" value="PAZ domain"/>
    <property type="match status" value="1"/>
</dbReference>
<dbReference type="InterPro" id="IPR012337">
    <property type="entry name" value="RNaseH-like_sf"/>
</dbReference>
<keyword evidence="4" id="KW-0221">Differentiation</keyword>
<evidence type="ECO:0000313" key="11">
    <source>
        <dbReference type="EMBL" id="CAF0718229.1"/>
    </source>
</evidence>
<proteinExistence type="inferred from homology"/>
<feature type="region of interest" description="Disordered" evidence="8">
    <location>
        <begin position="1"/>
        <end position="174"/>
    </location>
</feature>
<evidence type="ECO:0000259" key="10">
    <source>
        <dbReference type="PROSITE" id="PS50822"/>
    </source>
</evidence>
<dbReference type="Proteomes" id="UP000663879">
    <property type="component" value="Unassembled WGS sequence"/>
</dbReference>
<evidence type="ECO:0000256" key="8">
    <source>
        <dbReference type="SAM" id="MobiDB-lite"/>
    </source>
</evidence>
<feature type="domain" description="Piwi" evidence="10">
    <location>
        <begin position="695"/>
        <end position="987"/>
    </location>
</feature>
<dbReference type="GO" id="GO:0003723">
    <property type="term" value="F:RNA binding"/>
    <property type="evidence" value="ECO:0007669"/>
    <property type="project" value="UniProtKB-KW"/>
</dbReference>
<feature type="domain" description="PAZ" evidence="9">
    <location>
        <begin position="416"/>
        <end position="531"/>
    </location>
</feature>
<keyword evidence="5" id="KW-0694">RNA-binding</keyword>
<dbReference type="OrthoDB" id="10252740at2759"/>
<dbReference type="InterPro" id="IPR003165">
    <property type="entry name" value="Piwi"/>
</dbReference>
<reference evidence="11" key="1">
    <citation type="submission" date="2021-02" db="EMBL/GenBank/DDBJ databases">
        <authorList>
            <person name="Nowell W R."/>
        </authorList>
    </citation>
    <scope>NUCLEOTIDE SEQUENCE</scope>
    <source>
        <strain evidence="11">Ploen Becks lab</strain>
    </source>
</reference>
<dbReference type="FunFam" id="3.30.420.10:FF:000014">
    <property type="entry name" value="Piwi-like RNA-mediated gene silencing 1"/>
    <property type="match status" value="1"/>
</dbReference>
<feature type="compositionally biased region" description="Polar residues" evidence="8">
    <location>
        <begin position="78"/>
        <end position="87"/>
    </location>
</feature>
<feature type="compositionally biased region" description="Pro residues" evidence="8">
    <location>
        <begin position="146"/>
        <end position="159"/>
    </location>
</feature>
<dbReference type="SMART" id="SM00950">
    <property type="entry name" value="Piwi"/>
    <property type="match status" value="1"/>
</dbReference>
<evidence type="ECO:0000256" key="4">
    <source>
        <dbReference type="ARBA" id="ARBA00022782"/>
    </source>
</evidence>
<dbReference type="FunFam" id="2.170.260.10:FF:000003">
    <property type="entry name" value="Piwi-like RNA-mediated gene silencing 2"/>
    <property type="match status" value="1"/>
</dbReference>
<dbReference type="Gene3D" id="3.40.50.2300">
    <property type="match status" value="1"/>
</dbReference>
<dbReference type="InterPro" id="IPR014811">
    <property type="entry name" value="ArgoL1"/>
</dbReference>
<feature type="compositionally biased region" description="Basic and acidic residues" evidence="8">
    <location>
        <begin position="163"/>
        <end position="174"/>
    </location>
</feature>
<dbReference type="GO" id="GO:0030154">
    <property type="term" value="P:cell differentiation"/>
    <property type="evidence" value="ECO:0007669"/>
    <property type="project" value="UniProtKB-KW"/>
</dbReference>
<dbReference type="InterPro" id="IPR003100">
    <property type="entry name" value="PAZ_dom"/>
</dbReference>
<dbReference type="PROSITE" id="PS50821">
    <property type="entry name" value="PAZ"/>
    <property type="match status" value="1"/>
</dbReference>
<dbReference type="InterPro" id="IPR036397">
    <property type="entry name" value="RNaseH_sf"/>
</dbReference>
<dbReference type="Gene3D" id="2.170.260.10">
    <property type="entry name" value="paz domain"/>
    <property type="match status" value="1"/>
</dbReference>
<protein>
    <submittedName>
        <fullName evidence="11">Uncharacterized protein</fullName>
    </submittedName>
</protein>
<comment type="caution">
    <text evidence="11">The sequence shown here is derived from an EMBL/GenBank/DDBJ whole genome shotgun (WGS) entry which is preliminary data.</text>
</comment>
<dbReference type="GO" id="GO:0005737">
    <property type="term" value="C:cytoplasm"/>
    <property type="evidence" value="ECO:0007669"/>
    <property type="project" value="UniProtKB-SubCell"/>
</dbReference>
<dbReference type="CDD" id="cd04658">
    <property type="entry name" value="Piwi_piwi-like_Euk"/>
    <property type="match status" value="1"/>
</dbReference>
<evidence type="ECO:0000256" key="3">
    <source>
        <dbReference type="ARBA" id="ARBA00022490"/>
    </source>
</evidence>